<dbReference type="Gene3D" id="3.90.1570.10">
    <property type="entry name" value="tt1808, chain A"/>
    <property type="match status" value="1"/>
</dbReference>
<keyword evidence="3" id="KW-1185">Reference proteome</keyword>
<dbReference type="InterPro" id="IPR008538">
    <property type="entry name" value="Uma2"/>
</dbReference>
<gene>
    <name evidence="2" type="ORF">NIES593_04010</name>
</gene>
<dbReference type="PANTHER" id="PTHR35400:SF1">
    <property type="entry name" value="SLR1083 PROTEIN"/>
    <property type="match status" value="1"/>
</dbReference>
<comment type="caution">
    <text evidence="2">The sequence shown here is derived from an EMBL/GenBank/DDBJ whole genome shotgun (WGS) entry which is preliminary data.</text>
</comment>
<dbReference type="AlphaFoldDB" id="A0A1U7HPP1"/>
<dbReference type="InterPro" id="IPR011335">
    <property type="entry name" value="Restrct_endonuc-II-like"/>
</dbReference>
<feature type="domain" description="Putative restriction endonuclease" evidence="1">
    <location>
        <begin position="12"/>
        <end position="180"/>
    </location>
</feature>
<dbReference type="EMBL" id="MRCB01000003">
    <property type="protein sequence ID" value="OKH25518.1"/>
    <property type="molecule type" value="Genomic_DNA"/>
</dbReference>
<dbReference type="PANTHER" id="PTHR35400">
    <property type="entry name" value="SLR1083 PROTEIN"/>
    <property type="match status" value="1"/>
</dbReference>
<organism evidence="2 3">
    <name type="scientific">Hydrococcus rivularis NIES-593</name>
    <dbReference type="NCBI Taxonomy" id="1921803"/>
    <lineage>
        <taxon>Bacteria</taxon>
        <taxon>Bacillati</taxon>
        <taxon>Cyanobacteriota</taxon>
        <taxon>Cyanophyceae</taxon>
        <taxon>Pleurocapsales</taxon>
        <taxon>Hydrococcaceae</taxon>
        <taxon>Hydrococcus</taxon>
    </lineage>
</organism>
<dbReference type="Proteomes" id="UP000186868">
    <property type="component" value="Unassembled WGS sequence"/>
</dbReference>
<protein>
    <recommendedName>
        <fullName evidence="1">Putative restriction endonuclease domain-containing protein</fullName>
    </recommendedName>
</protein>
<evidence type="ECO:0000259" key="1">
    <source>
        <dbReference type="Pfam" id="PF05685"/>
    </source>
</evidence>
<dbReference type="OrthoDB" id="509866at2"/>
<accession>A0A1U7HPP1</accession>
<evidence type="ECO:0000313" key="3">
    <source>
        <dbReference type="Proteomes" id="UP000186868"/>
    </source>
</evidence>
<dbReference type="SUPFAM" id="SSF52980">
    <property type="entry name" value="Restriction endonuclease-like"/>
    <property type="match status" value="1"/>
</dbReference>
<name>A0A1U7HPP1_9CYAN</name>
<dbReference type="Pfam" id="PF05685">
    <property type="entry name" value="Uma2"/>
    <property type="match status" value="1"/>
</dbReference>
<dbReference type="RefSeq" id="WP_073598364.1">
    <property type="nucleotide sequence ID" value="NZ_MRCB01000003.1"/>
</dbReference>
<reference evidence="2 3" key="1">
    <citation type="submission" date="2016-11" db="EMBL/GenBank/DDBJ databases">
        <title>Draft Genome Sequences of Nine Cyanobacterial Strains from Diverse Habitats.</title>
        <authorList>
            <person name="Zhu T."/>
            <person name="Hou S."/>
            <person name="Lu X."/>
            <person name="Hess W.R."/>
        </authorList>
    </citation>
    <scope>NUCLEOTIDE SEQUENCE [LARGE SCALE GENOMIC DNA]</scope>
    <source>
        <strain evidence="2 3">NIES-593</strain>
    </source>
</reference>
<evidence type="ECO:0000313" key="2">
    <source>
        <dbReference type="EMBL" id="OKH25518.1"/>
    </source>
</evidence>
<proteinExistence type="predicted"/>
<sequence>MTMQLLTRKFTVEQYHKMAEVGILTEEDRVELIKGEIVEMSPIGLKHAATVNRLNQLFYRKLGDRVLISVQNPIQLTNNSEPQPDLSLLKPRADFYETKTPEANDIFLIVEVADTTIIYDRDIKIPLYAENGISEVWLIDVNNQSLTIYRQPTPQGYQAIQTLDGNQNLSLLAFPEITINFSEILNIST</sequence>
<dbReference type="CDD" id="cd06260">
    <property type="entry name" value="DUF820-like"/>
    <property type="match status" value="1"/>
</dbReference>
<dbReference type="STRING" id="1921803.NIES593_04010"/>
<dbReference type="InterPro" id="IPR012296">
    <property type="entry name" value="Nuclease_put_TT1808"/>
</dbReference>